<dbReference type="NCBIfam" id="TIGR00738">
    <property type="entry name" value="rrf2_super"/>
    <property type="match status" value="1"/>
</dbReference>
<dbReference type="PANTHER" id="PTHR33221">
    <property type="entry name" value="WINGED HELIX-TURN-HELIX TRANSCRIPTIONAL REGULATOR, RRF2 FAMILY"/>
    <property type="match status" value="1"/>
</dbReference>
<reference evidence="1 2" key="1">
    <citation type="submission" date="2019-03" db="EMBL/GenBank/DDBJ databases">
        <title>Genomic Encyclopedia of Type Strains, Phase IV (KMG-IV): sequencing the most valuable type-strain genomes for metagenomic binning, comparative biology and taxonomic classification.</title>
        <authorList>
            <person name="Goeker M."/>
        </authorList>
    </citation>
    <scope>NUCLEOTIDE SEQUENCE [LARGE SCALE GENOMIC DNA]</scope>
    <source>
        <strain evidence="1 2">DSM 24179</strain>
    </source>
</reference>
<dbReference type="RefSeq" id="WP_132431875.1">
    <property type="nucleotide sequence ID" value="NZ_SLWK01000001.1"/>
</dbReference>
<comment type="caution">
    <text evidence="1">The sequence shown here is derived from an EMBL/GenBank/DDBJ whole genome shotgun (WGS) entry which is preliminary data.</text>
</comment>
<gene>
    <name evidence="1" type="ORF">EV194_101591</name>
</gene>
<evidence type="ECO:0000313" key="1">
    <source>
        <dbReference type="EMBL" id="TCO10957.1"/>
    </source>
</evidence>
<dbReference type="InterPro" id="IPR036390">
    <property type="entry name" value="WH_DNA-bd_sf"/>
</dbReference>
<protein>
    <submittedName>
        <fullName evidence="1">BadM/Rrf2 family transcriptional regulator</fullName>
    </submittedName>
</protein>
<keyword evidence="2" id="KW-1185">Reference proteome</keyword>
<organism evidence="1 2">
    <name type="scientific">Natronoflexus pectinivorans</name>
    <dbReference type="NCBI Taxonomy" id="682526"/>
    <lineage>
        <taxon>Bacteria</taxon>
        <taxon>Pseudomonadati</taxon>
        <taxon>Bacteroidota</taxon>
        <taxon>Bacteroidia</taxon>
        <taxon>Marinilabiliales</taxon>
        <taxon>Marinilabiliaceae</taxon>
        <taxon>Natronoflexus</taxon>
    </lineage>
</organism>
<sequence>MLSNTCRYAVRSIIYIGIKSSVDQLVNVKKIASELDVPMQFLSKILQVYVKAGILKSFKGPTGGFSLALDPYTVSLYELVKIIDGDQIFETCVIGTKPCYSKNSDSMKCPVHDQYSAVRSQLTEFFKNETLGAIMDNYSNKTDDFLML</sequence>
<dbReference type="Pfam" id="PF02082">
    <property type="entry name" value="Rrf2"/>
    <property type="match status" value="1"/>
</dbReference>
<dbReference type="InterPro" id="IPR000944">
    <property type="entry name" value="Tscrpt_reg_Rrf2"/>
</dbReference>
<dbReference type="GO" id="GO:0005829">
    <property type="term" value="C:cytosol"/>
    <property type="evidence" value="ECO:0007669"/>
    <property type="project" value="TreeGrafter"/>
</dbReference>
<proteinExistence type="predicted"/>
<dbReference type="OrthoDB" id="9808360at2"/>
<dbReference type="GO" id="GO:0003700">
    <property type="term" value="F:DNA-binding transcription factor activity"/>
    <property type="evidence" value="ECO:0007669"/>
    <property type="project" value="TreeGrafter"/>
</dbReference>
<dbReference type="AlphaFoldDB" id="A0A4R2GPF6"/>
<name>A0A4R2GPF6_9BACT</name>
<dbReference type="EMBL" id="SLWK01000001">
    <property type="protein sequence ID" value="TCO10957.1"/>
    <property type="molecule type" value="Genomic_DNA"/>
</dbReference>
<dbReference type="SUPFAM" id="SSF46785">
    <property type="entry name" value="Winged helix' DNA-binding domain"/>
    <property type="match status" value="1"/>
</dbReference>
<accession>A0A4R2GPF6</accession>
<dbReference type="PROSITE" id="PS51197">
    <property type="entry name" value="HTH_RRF2_2"/>
    <property type="match status" value="1"/>
</dbReference>
<dbReference type="PANTHER" id="PTHR33221:SF14">
    <property type="entry name" value="HTH-TYPE TRANSCRIPTIONAL REGULATOR AQ_268-RELATED"/>
    <property type="match status" value="1"/>
</dbReference>
<dbReference type="InterPro" id="IPR036388">
    <property type="entry name" value="WH-like_DNA-bd_sf"/>
</dbReference>
<evidence type="ECO:0000313" key="2">
    <source>
        <dbReference type="Proteomes" id="UP000295221"/>
    </source>
</evidence>
<dbReference type="Proteomes" id="UP000295221">
    <property type="component" value="Unassembled WGS sequence"/>
</dbReference>
<dbReference type="Gene3D" id="1.10.10.10">
    <property type="entry name" value="Winged helix-like DNA-binding domain superfamily/Winged helix DNA-binding domain"/>
    <property type="match status" value="1"/>
</dbReference>